<reference evidence="3" key="1">
    <citation type="submission" date="2019-11" db="EMBL/GenBank/DDBJ databases">
        <title>Spread of Macrolides and rifampicin resistant Rhodococcus equi in clinical isolates in the USA.</title>
        <authorList>
            <person name="Alvarez-Narvaez S."/>
            <person name="Huber L."/>
            <person name="Cohen N.D."/>
            <person name="Slovis N."/>
            <person name="Greiter M."/>
            <person name="Giguere S."/>
            <person name="Hart K."/>
        </authorList>
    </citation>
    <scope>NUCLEOTIDE SEQUENCE</scope>
    <source>
        <strain evidence="3">Lh_17</strain>
    </source>
</reference>
<dbReference type="Proteomes" id="UP000603463">
    <property type="component" value="Unassembled WGS sequence"/>
</dbReference>
<feature type="transmembrane region" description="Helical" evidence="1">
    <location>
        <begin position="343"/>
        <end position="362"/>
    </location>
</feature>
<organism evidence="4 5">
    <name type="scientific">Rhodococcus hoagii</name>
    <name type="common">Corynebacterium equii</name>
    <dbReference type="NCBI Taxonomy" id="43767"/>
    <lineage>
        <taxon>Bacteria</taxon>
        <taxon>Bacillati</taxon>
        <taxon>Actinomycetota</taxon>
        <taxon>Actinomycetes</taxon>
        <taxon>Mycobacteriales</taxon>
        <taxon>Nocardiaceae</taxon>
        <taxon>Prescottella</taxon>
    </lineage>
</organism>
<reference evidence="4" key="2">
    <citation type="journal article" date="2020" name="Environ. Microbiol.">
        <title>The novel and transferable erm(51) gene confers Macrolides, Lincosamides, and Streptogramins B (MLSB) resistance to clonal Rhodococcus equi in the environment.</title>
        <authorList>
            <person name="Huber L."/>
            <person name="Giguere S."/>
            <person name="Slovis N.M."/>
            <person name="Alvarez-Narvaez S."/>
            <person name="Hart K.A."/>
            <person name="Greiter M."/>
            <person name="Morris E.R.A."/>
            <person name="Cohen N.D."/>
        </authorList>
    </citation>
    <scope>NUCLEOTIDE SEQUENCE</scope>
    <source>
        <strain evidence="4">Lh_116_1</strain>
    </source>
</reference>
<dbReference type="InterPro" id="IPR029432">
    <property type="entry name" value="Gp28/Gp37-like_dom"/>
</dbReference>
<dbReference type="EMBL" id="WVBC01000030">
    <property type="protein sequence ID" value="NKT78254.1"/>
    <property type="molecule type" value="Genomic_DNA"/>
</dbReference>
<dbReference type="RefSeq" id="WP_205914950.1">
    <property type="nucleotide sequence ID" value="NZ_JAJNNF010000020.1"/>
</dbReference>
<dbReference type="AlphaFoldDB" id="A0A9Q5EXS3"/>
<evidence type="ECO:0000313" key="5">
    <source>
        <dbReference type="Proteomes" id="UP000603463"/>
    </source>
</evidence>
<evidence type="ECO:0000313" key="4">
    <source>
        <dbReference type="EMBL" id="NKT78254.1"/>
    </source>
</evidence>
<gene>
    <name evidence="3" type="ORF">GS441_08055</name>
    <name evidence="4" type="ORF">GS882_09095</name>
</gene>
<sequence>MSRELYAQYQREAAEDRETYGHPRAQVRFWSKTLELWGPCGDFRDLRFTDKKLSAGGLTIRVPDNEHWREYFFKQSRYAMRPISVDLPGYRTFWLTTKYGRIKEGRKRWIQVEAVHALEYLNHIHMWPAWWLPAEIQPPSTTGIGGAITVCKGELKGQLTRLQGGQWPLMVDPRGMGLADTSPWTITDARMDRYWDVMQEVCKTNNIVPQVNLYIHGEDEQPFPNHKKLTRNTLIVNFVEKGNRVAFTGTIIDGVIRTLLEAVDDTLGAITYPILGEDRAWNQYLQKAAGTLPGLPLALYRTGEYTNVSRVEQMTHIPLATRVTGGGKSPNWMNDLVVNAGNFIVGAIGAAFNIFGLSLGVLSDQLKDRIMAFHTREDFFLAREAGPLRFHETFVSGQGTGLSLDLMAAMSSTAWDHRGYTSAAIEVTNGAPHYIGRDIEKGDPVAYELPDGTVEVDSLEEIEYEESPERIGYRLQIGSGDAEREPGAIALGKFRKLASVVSRVALGG</sequence>
<name>A0A9Q5EXS3_RHOHA</name>
<keyword evidence="1" id="KW-0812">Transmembrane</keyword>
<comment type="caution">
    <text evidence="4">The sequence shown here is derived from an EMBL/GenBank/DDBJ whole genome shotgun (WGS) entry which is preliminary data.</text>
</comment>
<evidence type="ECO:0000313" key="3">
    <source>
        <dbReference type="EMBL" id="MBM4565386.1"/>
    </source>
</evidence>
<proteinExistence type="predicted"/>
<dbReference type="Proteomes" id="UP000808906">
    <property type="component" value="Unassembled WGS sequence"/>
</dbReference>
<evidence type="ECO:0000259" key="2">
    <source>
        <dbReference type="Pfam" id="PF14594"/>
    </source>
</evidence>
<feature type="domain" description="Gp28/Gp37-like" evidence="2">
    <location>
        <begin position="27"/>
        <end position="478"/>
    </location>
</feature>
<accession>A0A9Q5EXS3</accession>
<keyword evidence="1" id="KW-1133">Transmembrane helix</keyword>
<protein>
    <recommendedName>
        <fullName evidence="2">Gp28/Gp37-like domain-containing protein</fullName>
    </recommendedName>
</protein>
<dbReference type="EMBL" id="WUXR01000002">
    <property type="protein sequence ID" value="MBM4565386.1"/>
    <property type="molecule type" value="Genomic_DNA"/>
</dbReference>
<evidence type="ECO:0000256" key="1">
    <source>
        <dbReference type="SAM" id="Phobius"/>
    </source>
</evidence>
<dbReference type="Pfam" id="PF14594">
    <property type="entry name" value="Sipho_Gp37"/>
    <property type="match status" value="1"/>
</dbReference>
<keyword evidence="1" id="KW-0472">Membrane</keyword>